<dbReference type="PANTHER" id="PTHR11236">
    <property type="entry name" value="AMINOBENZOATE/ANTHRANILATE SYNTHASE"/>
    <property type="match status" value="1"/>
</dbReference>
<dbReference type="PRINTS" id="PR00097">
    <property type="entry name" value="ANTSNTHASEII"/>
</dbReference>
<name>A0ABQ1IG32_9PROT</name>
<evidence type="ECO:0000256" key="4">
    <source>
        <dbReference type="ARBA" id="ARBA00022962"/>
    </source>
</evidence>
<dbReference type="Pfam" id="PF00425">
    <property type="entry name" value="Chorismate_bind"/>
    <property type="match status" value="1"/>
</dbReference>
<dbReference type="InterPro" id="IPR015890">
    <property type="entry name" value="Chorismate_C"/>
</dbReference>
<dbReference type="PROSITE" id="PS51273">
    <property type="entry name" value="GATASE_TYPE_1"/>
    <property type="match status" value="1"/>
</dbReference>
<feature type="domain" description="Glutamine amidotransferase" evidence="5">
    <location>
        <begin position="4"/>
        <end position="192"/>
    </location>
</feature>
<evidence type="ECO:0000256" key="1">
    <source>
        <dbReference type="ARBA" id="ARBA00005970"/>
    </source>
</evidence>
<keyword evidence="4" id="KW-0315">Glutamine amidotransferase</keyword>
<dbReference type="InterPro" id="IPR029062">
    <property type="entry name" value="Class_I_gatase-like"/>
</dbReference>
<proteinExistence type="inferred from homology"/>
<feature type="domain" description="Chorismate-utilising enzyme C-terminal" evidence="6">
    <location>
        <begin position="461"/>
        <end position="715"/>
    </location>
</feature>
<sequence length="731" mass="77288">MRCLLIDNHDSFTGNLARLWWQVTGALPVIVPHDAAHWRDLAGDGFRVVLISPGPGRPDTPADFRLGAEVLGAALAPGSRLAVLGICLGHQGLAIAAGGAVIRAGEPRHGRLSPVVHHGHRLFSGLASPFMAVRYHSLMAAEPVPDDLHVLARAGDDGAVMALGHRTAPVFGVQFHPESILTDDGARLLANFAGIAADQGARQCDAAPAEGWPRHDRPRHDRPAMVIAGSTPAAGCHDWPAGVLPDPGPAGWQVLRRRVGDGVDIEAVADLARREGGWSLWLDAADGDPAARPVILAGQGPAARRLRYRVAARRLTVADGAGRLLGHVDGPAFDLLDDMARRIGRVAPVAGDDGAPLPGPGFYGYLGYELAEIAIGVPHHASRHDDLRQILADRLLVAVPGPDGGHAIEAVMLVPAADPAAIAAAQAWADDWSARLAVARPLPDVDMTPIAHRVTARHGPDGYRRRIRAAQRLIRMGQSFEICLTRQMHVAGPVDAWTSYRRLRRMARAPLMAWLGFGDVNVLSASPELFLEVDMTGGCAIARPIKGTIGRGADPAADAALIGRLAGSEKERAENLMIVDLMRNDLGRMARPDGVDVPVLFGIESFTTLHQMVSTVRARLRPDATAIQVLAACFPGGSMTGAPKRRTLEIIARLEGGPRGIYSGAIGRIGLDGSMRLAMVIRTVVVDEDGASIGAGGAITHLSDPDGEVTEMALKARVPVAAVFPQRNGVS</sequence>
<dbReference type="Pfam" id="PF00117">
    <property type="entry name" value="GATase"/>
    <property type="match status" value="1"/>
</dbReference>
<dbReference type="InterPro" id="IPR005801">
    <property type="entry name" value="ADC_synthase"/>
</dbReference>
<dbReference type="EC" id="2.6.1.85" evidence="2"/>
<dbReference type="CDD" id="cd01743">
    <property type="entry name" value="GATase1_Anthranilate_Synthase"/>
    <property type="match status" value="1"/>
</dbReference>
<evidence type="ECO:0000313" key="7">
    <source>
        <dbReference type="EMBL" id="GGB37445.1"/>
    </source>
</evidence>
<dbReference type="Gene3D" id="3.60.120.10">
    <property type="entry name" value="Anthranilate synthase"/>
    <property type="match status" value="1"/>
</dbReference>
<dbReference type="SUPFAM" id="SSF56322">
    <property type="entry name" value="ADC synthase"/>
    <property type="match status" value="1"/>
</dbReference>
<dbReference type="PANTHER" id="PTHR11236:SF18">
    <property type="entry name" value="AMINODEOXYCHORISMATE SYNTHASE"/>
    <property type="match status" value="1"/>
</dbReference>
<comment type="similarity">
    <text evidence="1">In the C-terminal section; belongs to the anthranilate synthase component I family.</text>
</comment>
<evidence type="ECO:0000313" key="8">
    <source>
        <dbReference type="Proteomes" id="UP000603352"/>
    </source>
</evidence>
<dbReference type="SUPFAM" id="SSF52317">
    <property type="entry name" value="Class I glutamine amidotransferase-like"/>
    <property type="match status" value="1"/>
</dbReference>
<accession>A0ABQ1IG32</accession>
<protein>
    <recommendedName>
        <fullName evidence="2">aminodeoxychorismate synthase</fullName>
        <ecNumber evidence="2">2.6.1.85</ecNumber>
    </recommendedName>
</protein>
<dbReference type="InterPro" id="IPR017926">
    <property type="entry name" value="GATASE"/>
</dbReference>
<comment type="caution">
    <text evidence="7">The sequence shown here is derived from an EMBL/GenBank/DDBJ whole genome shotgun (WGS) entry which is preliminary data.</text>
</comment>
<organism evidence="7 8">
    <name type="scientific">Tistrella bauzanensis</name>
    <dbReference type="NCBI Taxonomy" id="657419"/>
    <lineage>
        <taxon>Bacteria</taxon>
        <taxon>Pseudomonadati</taxon>
        <taxon>Pseudomonadota</taxon>
        <taxon>Alphaproteobacteria</taxon>
        <taxon>Geminicoccales</taxon>
        <taxon>Geminicoccaceae</taxon>
        <taxon>Tistrella</taxon>
    </lineage>
</organism>
<dbReference type="InterPro" id="IPR006221">
    <property type="entry name" value="TrpG/PapA_dom"/>
</dbReference>
<dbReference type="RefSeq" id="WP_188577108.1">
    <property type="nucleotide sequence ID" value="NZ_BMDZ01000017.1"/>
</dbReference>
<dbReference type="PRINTS" id="PR00096">
    <property type="entry name" value="GATASE"/>
</dbReference>
<dbReference type="EMBL" id="BMDZ01000017">
    <property type="protein sequence ID" value="GGB37445.1"/>
    <property type="molecule type" value="Genomic_DNA"/>
</dbReference>
<keyword evidence="3" id="KW-0808">Transferase</keyword>
<dbReference type="Proteomes" id="UP000603352">
    <property type="component" value="Unassembled WGS sequence"/>
</dbReference>
<evidence type="ECO:0000256" key="2">
    <source>
        <dbReference type="ARBA" id="ARBA00013139"/>
    </source>
</evidence>
<reference evidence="8" key="1">
    <citation type="journal article" date="2019" name="Int. J. Syst. Evol. Microbiol.">
        <title>The Global Catalogue of Microorganisms (GCM) 10K type strain sequencing project: providing services to taxonomists for standard genome sequencing and annotation.</title>
        <authorList>
            <consortium name="The Broad Institute Genomics Platform"/>
            <consortium name="The Broad Institute Genome Sequencing Center for Infectious Disease"/>
            <person name="Wu L."/>
            <person name="Ma J."/>
        </authorList>
    </citation>
    <scope>NUCLEOTIDE SEQUENCE [LARGE SCALE GENOMIC DNA]</scope>
    <source>
        <strain evidence="8">CGMCC 1.10188</strain>
    </source>
</reference>
<evidence type="ECO:0000259" key="6">
    <source>
        <dbReference type="Pfam" id="PF00425"/>
    </source>
</evidence>
<dbReference type="InterPro" id="IPR019999">
    <property type="entry name" value="Anth_synth_I-like"/>
</dbReference>
<gene>
    <name evidence="7" type="ORF">GCM10011505_18650</name>
</gene>
<dbReference type="Gene3D" id="3.40.50.880">
    <property type="match status" value="1"/>
</dbReference>
<evidence type="ECO:0000259" key="5">
    <source>
        <dbReference type="Pfam" id="PF00117"/>
    </source>
</evidence>
<dbReference type="PRINTS" id="PR00099">
    <property type="entry name" value="CPSGATASE"/>
</dbReference>
<evidence type="ECO:0000256" key="3">
    <source>
        <dbReference type="ARBA" id="ARBA00022679"/>
    </source>
</evidence>
<dbReference type="NCBIfam" id="TIGR00566">
    <property type="entry name" value="trpG_papA"/>
    <property type="match status" value="1"/>
</dbReference>
<keyword evidence="8" id="KW-1185">Reference proteome</keyword>